<gene>
    <name evidence="1" type="ORF">HMPREF0220_0655</name>
</gene>
<dbReference type="SUPFAM" id="SSF81606">
    <property type="entry name" value="PP2C-like"/>
    <property type="match status" value="1"/>
</dbReference>
<proteinExistence type="predicted"/>
<evidence type="ECO:0008006" key="3">
    <source>
        <dbReference type="Google" id="ProtNLM"/>
    </source>
</evidence>
<sequence>MEVDMALNIRNYSLLCNQGTAKFNEDVVGINPFGAWILDGATGLNGKNLVSTESDARWYVQWWNRYLYKNINKEESLKSIINAGIIEVKKEYELRLNGIKVEKLDLPSSSIAVVKFHENKVEYFLLGDCTLFIKNGESKVIKDRSICKFDNIVFDEMSKLSNLEEMAFDEIRTSVMDTIVSNRLKKNTKDGYWILDFDEEAVENSIYGYIEIKKDFQLMLTSDGFTSACDRYNLIKEEELIRIAEKFGIGYIHNKVRDFEDNDYKAVKIPRFKVKDDSSCLYLDIYND</sequence>
<name>D5Q173_CLODI</name>
<evidence type="ECO:0000313" key="1">
    <source>
        <dbReference type="EMBL" id="EFH08353.1"/>
    </source>
</evidence>
<dbReference type="EMBL" id="ADNX01000017">
    <property type="protein sequence ID" value="EFH08353.1"/>
    <property type="molecule type" value="Genomic_DNA"/>
</dbReference>
<accession>D5Q173</accession>
<dbReference type="HOGENOM" id="CLU_067299_1_0_9"/>
<dbReference type="Proteomes" id="UP000003227">
    <property type="component" value="Unassembled WGS sequence"/>
</dbReference>
<reference evidence="1 2" key="1">
    <citation type="submission" date="2010-05" db="EMBL/GenBank/DDBJ databases">
        <authorList>
            <person name="Qin X."/>
            <person name="Bachman B."/>
            <person name="Battles P."/>
            <person name="Bell A."/>
            <person name="Bess C."/>
            <person name="Bickham C."/>
            <person name="Chaboub L."/>
            <person name="Chen D."/>
            <person name="Coyle M."/>
            <person name="Deiros D.R."/>
            <person name="Dinh H."/>
            <person name="Forbes L."/>
            <person name="Fowler G."/>
            <person name="Francisco L."/>
            <person name="Fu Q."/>
            <person name="Gubbala S."/>
            <person name="Hale W."/>
            <person name="Han Y."/>
            <person name="Hemphill L."/>
            <person name="Highlander S.K."/>
            <person name="Hirani K."/>
            <person name="Hogues M."/>
            <person name="Jackson L."/>
            <person name="Jakkamsetti A."/>
            <person name="Javaid M."/>
            <person name="Jiang H."/>
            <person name="Korchina V."/>
            <person name="Kovar C."/>
            <person name="Lara F."/>
            <person name="Lee S."/>
            <person name="Mata R."/>
            <person name="Mathew T."/>
            <person name="Moen C."/>
            <person name="Morales K."/>
            <person name="Munidasa M."/>
            <person name="Nazareth L."/>
            <person name="Ngo R."/>
            <person name="Nguyen L."/>
            <person name="Okwuonu G."/>
            <person name="Ongeri F."/>
            <person name="Patil S."/>
            <person name="Petrosino J."/>
            <person name="Pham C."/>
            <person name="Pham P."/>
            <person name="Pu L.-L."/>
            <person name="Puazo M."/>
            <person name="Raj R."/>
            <person name="Reid J."/>
            <person name="Rouhana J."/>
            <person name="Saada N."/>
            <person name="Shang Y."/>
            <person name="Simmons D."/>
            <person name="Thornton R."/>
            <person name="Warren J."/>
            <person name="Weissenberger G."/>
            <person name="Zhang J."/>
            <person name="Zhang L."/>
            <person name="Zhou C."/>
            <person name="Zhu D."/>
            <person name="Muzny D."/>
            <person name="Worley K."/>
            <person name="Gibbs R."/>
        </authorList>
    </citation>
    <scope>NUCLEOTIDE SEQUENCE [LARGE SCALE GENOMIC DNA]</scope>
    <source>
        <strain evidence="1 2">NAP08</strain>
    </source>
</reference>
<dbReference type="InterPro" id="IPR036457">
    <property type="entry name" value="PPM-type-like_dom_sf"/>
</dbReference>
<protein>
    <recommendedName>
        <fullName evidence="3">PPM-type phosphatase domain-containing protein</fullName>
    </recommendedName>
</protein>
<evidence type="ECO:0000313" key="2">
    <source>
        <dbReference type="Proteomes" id="UP000003227"/>
    </source>
</evidence>
<comment type="caution">
    <text evidence="1">The sequence shown here is derived from an EMBL/GenBank/DDBJ whole genome shotgun (WGS) entry which is preliminary data.</text>
</comment>
<dbReference type="AlphaFoldDB" id="D5Q173"/>
<organism evidence="1 2">
    <name type="scientific">Clostridioides difficile NAP08</name>
    <dbReference type="NCBI Taxonomy" id="525259"/>
    <lineage>
        <taxon>Bacteria</taxon>
        <taxon>Bacillati</taxon>
        <taxon>Bacillota</taxon>
        <taxon>Clostridia</taxon>
        <taxon>Peptostreptococcales</taxon>
        <taxon>Peptostreptococcaceae</taxon>
        <taxon>Clostridioides</taxon>
    </lineage>
</organism>